<reference evidence="3 4" key="2">
    <citation type="submission" date="2020-06" db="EMBL/GenBank/DDBJ databases">
        <title>Antribacter stalactiti gen. nov., sp. nov., a new member of the family Nacardiaceae isolated from a cave.</title>
        <authorList>
            <person name="Kim I.S."/>
        </authorList>
    </citation>
    <scope>NUCLEOTIDE SEQUENCE [LARGE SCALE GENOMIC DNA]</scope>
    <source>
        <strain evidence="3 4">YC2-7</strain>
    </source>
</reference>
<protein>
    <submittedName>
        <fullName evidence="3">Pilus assembly protein TadE</fullName>
    </submittedName>
</protein>
<feature type="domain" description="Putative Flp pilus-assembly TadG-like N-terminal" evidence="2">
    <location>
        <begin position="9"/>
        <end position="55"/>
    </location>
</feature>
<sequence>MKRLADDHGVATVFASFVMLALLVVAVSIVQVGSSVAARHRAQSAADLAALAAAGALDDGDESACSAAETIAHRMSVSVATCMVEDWDVVVTVTATKELAAFGSKEVRAVARAGPVE</sequence>
<evidence type="ECO:0000313" key="3">
    <source>
        <dbReference type="EMBL" id="NMN96858.1"/>
    </source>
</evidence>
<dbReference type="RefSeq" id="WP_169589242.1">
    <property type="nucleotide sequence ID" value="NZ_VCQU01000006.1"/>
</dbReference>
<evidence type="ECO:0000256" key="1">
    <source>
        <dbReference type="SAM" id="Phobius"/>
    </source>
</evidence>
<dbReference type="InterPro" id="IPR028087">
    <property type="entry name" value="Tad_N"/>
</dbReference>
<feature type="transmembrane region" description="Helical" evidence="1">
    <location>
        <begin position="12"/>
        <end position="33"/>
    </location>
</feature>
<organism evidence="3 4">
    <name type="scientific">Antrihabitans stalactiti</name>
    <dbReference type="NCBI Taxonomy" id="2584121"/>
    <lineage>
        <taxon>Bacteria</taxon>
        <taxon>Bacillati</taxon>
        <taxon>Actinomycetota</taxon>
        <taxon>Actinomycetes</taxon>
        <taxon>Mycobacteriales</taxon>
        <taxon>Nocardiaceae</taxon>
        <taxon>Antrihabitans</taxon>
    </lineage>
</organism>
<evidence type="ECO:0000259" key="2">
    <source>
        <dbReference type="Pfam" id="PF13400"/>
    </source>
</evidence>
<comment type="caution">
    <text evidence="3">The sequence shown here is derived from an EMBL/GenBank/DDBJ whole genome shotgun (WGS) entry which is preliminary data.</text>
</comment>
<dbReference type="Proteomes" id="UP000535543">
    <property type="component" value="Unassembled WGS sequence"/>
</dbReference>
<gene>
    <name evidence="3" type="ORF">FGL95_17615</name>
</gene>
<proteinExistence type="predicted"/>
<dbReference type="Pfam" id="PF13400">
    <property type="entry name" value="Tad"/>
    <property type="match status" value="1"/>
</dbReference>
<keyword evidence="1" id="KW-0812">Transmembrane</keyword>
<dbReference type="NCBIfam" id="TIGR03816">
    <property type="entry name" value="tadE_like_DECH"/>
    <property type="match status" value="1"/>
</dbReference>
<keyword evidence="1" id="KW-1133">Transmembrane helix</keyword>
<accession>A0A848KGM2</accession>
<keyword evidence="4" id="KW-1185">Reference proteome</keyword>
<name>A0A848KGM2_9NOCA</name>
<reference evidence="3 4" key="1">
    <citation type="submission" date="2019-05" db="EMBL/GenBank/DDBJ databases">
        <authorList>
            <person name="Lee S.D."/>
        </authorList>
    </citation>
    <scope>NUCLEOTIDE SEQUENCE [LARGE SCALE GENOMIC DNA]</scope>
    <source>
        <strain evidence="3 4">YC2-7</strain>
    </source>
</reference>
<dbReference type="InterPro" id="IPR021202">
    <property type="entry name" value="Rv3654c-like"/>
</dbReference>
<evidence type="ECO:0000313" key="4">
    <source>
        <dbReference type="Proteomes" id="UP000535543"/>
    </source>
</evidence>
<dbReference type="EMBL" id="VCQU01000006">
    <property type="protein sequence ID" value="NMN96858.1"/>
    <property type="molecule type" value="Genomic_DNA"/>
</dbReference>
<dbReference type="AlphaFoldDB" id="A0A848KGM2"/>
<keyword evidence="1" id="KW-0472">Membrane</keyword>